<name>A0A8H2XIH3_9AGAM</name>
<evidence type="ECO:0000313" key="1">
    <source>
        <dbReference type="EMBL" id="CAE6423872.1"/>
    </source>
</evidence>
<reference evidence="1" key="1">
    <citation type="submission" date="2021-01" db="EMBL/GenBank/DDBJ databases">
        <authorList>
            <person name="Kaushik A."/>
        </authorList>
    </citation>
    <scope>NUCLEOTIDE SEQUENCE</scope>
    <source>
        <strain evidence="1">AG6-10EEA</strain>
    </source>
</reference>
<dbReference type="EMBL" id="CAJMXA010000279">
    <property type="protein sequence ID" value="CAE6423872.1"/>
    <property type="molecule type" value="Genomic_DNA"/>
</dbReference>
<sequence length="226" mass="25617">ADSSVAPKIKVDEAVAKADKFISENYQAGDDIILIANNFCENDRAIDAASILARHLHDGTHPHDLSKKRPNSGGDVPSGRIPIYCVVVSFWDSPKDISVLNNELRSWFPPGIEHLVSYVQYENGASACSTTLDWDSSIISREIYFFPHKSDWRVLIYATKHVVHYNPDHIPKWDQHNSVWSHISNTPLGGPSESVRPVGMYRHELRKYEEDYPILVWKATRHPTST</sequence>
<protein>
    <submittedName>
        <fullName evidence="1">Uncharacterized protein</fullName>
    </submittedName>
</protein>
<proteinExistence type="predicted"/>
<organism evidence="1 2">
    <name type="scientific">Rhizoctonia solani</name>
    <dbReference type="NCBI Taxonomy" id="456999"/>
    <lineage>
        <taxon>Eukaryota</taxon>
        <taxon>Fungi</taxon>
        <taxon>Dikarya</taxon>
        <taxon>Basidiomycota</taxon>
        <taxon>Agaricomycotina</taxon>
        <taxon>Agaricomycetes</taxon>
        <taxon>Cantharellales</taxon>
        <taxon>Ceratobasidiaceae</taxon>
        <taxon>Rhizoctonia</taxon>
    </lineage>
</organism>
<feature type="non-terminal residue" evidence="1">
    <location>
        <position position="1"/>
    </location>
</feature>
<gene>
    <name evidence="1" type="ORF">RDB_LOCUS16028</name>
</gene>
<accession>A0A8H2XIH3</accession>
<evidence type="ECO:0000313" key="2">
    <source>
        <dbReference type="Proteomes" id="UP000663853"/>
    </source>
</evidence>
<dbReference type="AlphaFoldDB" id="A0A8H2XIH3"/>
<comment type="caution">
    <text evidence="1">The sequence shown here is derived from an EMBL/GenBank/DDBJ whole genome shotgun (WGS) entry which is preliminary data.</text>
</comment>
<dbReference type="Proteomes" id="UP000663853">
    <property type="component" value="Unassembled WGS sequence"/>
</dbReference>